<evidence type="ECO:0000256" key="8">
    <source>
        <dbReference type="HAMAP-Rule" id="MF_01595"/>
    </source>
</evidence>
<dbReference type="Gene3D" id="2.40.50.140">
    <property type="entry name" value="Nucleic acid-binding proteins"/>
    <property type="match status" value="1"/>
</dbReference>
<dbReference type="AlphaFoldDB" id="A0A554LI58"/>
<protein>
    <recommendedName>
        <fullName evidence="8">Polyribonucleotide nucleotidyltransferase</fullName>
        <ecNumber evidence="8">2.7.7.8</ecNumber>
    </recommendedName>
    <alternativeName>
        <fullName evidence="8">Polynucleotide phosphorylase</fullName>
        <shortName evidence="8">PNPase</shortName>
    </alternativeName>
</protein>
<dbReference type="Pfam" id="PF01138">
    <property type="entry name" value="RNase_PH"/>
    <property type="match status" value="2"/>
</dbReference>
<dbReference type="InterPro" id="IPR001247">
    <property type="entry name" value="ExoRNase_PH_dom1"/>
</dbReference>
<sequence length="713" mass="78181">MENKNIHTIKFGDSQLKIEVGKFAELADASVTVSWGETVVLATVVVAEELREAVDFLPLLIDYEERLYAAGKISGSRFIKREGRPSDEATLSARLIDRPLRPLFPKNFRNDVQVVITILSFDGAHDPAVISIIAASTALMLSRTPFKGPVGASRIGLIDGKMIVNPTDDQLKESDFDLVVATTDDKIIMIEAGAREVSEDLINNGLKLAFDAIQPVINLQKKLASDVVNIEVEEDEQEKIISEINDFVGSELKKVLQLKEQDEQKQKLVSFETQVLSNFEGNYKQIEIKAALDKYIQKQVRERILKEGIRPDGRSLDEIRPLSAEVGLLPRTHGSGLFSRGKTQSLTIVTLGAPGDEQFIDTMEQEGTKRYMHHYNFPPFSTGEVAPLRGASRREIGHGALAERALLPMIPSQDDFPYTIRVVSEILSSNGSSSMAATCGSTLALMDAGVPIVRPVAGIAIGLVAKEDFDEKKSADVKEDDYKILTDIQGVEDFGGDMDFKVAGTEKGITAIQMDTKLYGITFDICNKALKLAAEARKKVLKVMLDAISAPRKEMSKYAPRIEKIKINPKKIGDVIGPGGKIIRGIIEDCGGKEMISIDVEESGLILISSVSPEMSDKAKKIISQLTYEVEEGQVFEDAEVVEIVKDRRFGKEVGALVQVAPGKIGMVHISEIAPQRIDSVSSALKIGQRVKVKVIKIDEEQGRIGLSIKRAV</sequence>
<dbReference type="NCBIfam" id="NF008805">
    <property type="entry name" value="PRK11824.1"/>
    <property type="match status" value="1"/>
</dbReference>
<organism evidence="10 11">
    <name type="scientific">Candidatus Berkelbacteria bacterium Licking1014_7</name>
    <dbReference type="NCBI Taxonomy" id="2017147"/>
    <lineage>
        <taxon>Bacteria</taxon>
        <taxon>Candidatus Berkelbacteria</taxon>
    </lineage>
</organism>
<comment type="catalytic activity">
    <reaction evidence="8">
        <text>RNA(n+1) + phosphate = RNA(n) + a ribonucleoside 5'-diphosphate</text>
        <dbReference type="Rhea" id="RHEA:22096"/>
        <dbReference type="Rhea" id="RHEA-COMP:14527"/>
        <dbReference type="Rhea" id="RHEA-COMP:17342"/>
        <dbReference type="ChEBI" id="CHEBI:43474"/>
        <dbReference type="ChEBI" id="CHEBI:57930"/>
        <dbReference type="ChEBI" id="CHEBI:140395"/>
        <dbReference type="EC" id="2.7.7.8"/>
    </reaction>
</comment>
<dbReference type="Pfam" id="PF03726">
    <property type="entry name" value="PNPase"/>
    <property type="match status" value="1"/>
</dbReference>
<dbReference type="Pfam" id="PF00013">
    <property type="entry name" value="KH_1"/>
    <property type="match status" value="1"/>
</dbReference>
<dbReference type="Gene3D" id="3.30.1370.10">
    <property type="entry name" value="K Homology domain, type 1"/>
    <property type="match status" value="1"/>
</dbReference>
<dbReference type="FunFam" id="3.30.230.70:FF:000001">
    <property type="entry name" value="Polyribonucleotide nucleotidyltransferase"/>
    <property type="match status" value="1"/>
</dbReference>
<dbReference type="InterPro" id="IPR004087">
    <property type="entry name" value="KH_dom"/>
</dbReference>
<dbReference type="PANTHER" id="PTHR11252">
    <property type="entry name" value="POLYRIBONUCLEOTIDE NUCLEOTIDYLTRANSFERASE"/>
    <property type="match status" value="1"/>
</dbReference>
<dbReference type="FunFam" id="3.30.230.70:FF:000002">
    <property type="entry name" value="Polyribonucleotide nucleotidyltransferase"/>
    <property type="match status" value="1"/>
</dbReference>
<dbReference type="CDD" id="cd02393">
    <property type="entry name" value="KH-I_PNPase"/>
    <property type="match status" value="1"/>
</dbReference>
<evidence type="ECO:0000313" key="11">
    <source>
        <dbReference type="Proteomes" id="UP000315689"/>
    </source>
</evidence>
<dbReference type="Gene3D" id="3.30.230.70">
    <property type="entry name" value="GHMP Kinase, N-terminal domain"/>
    <property type="match status" value="2"/>
</dbReference>
<evidence type="ECO:0000256" key="3">
    <source>
        <dbReference type="ARBA" id="ARBA00022679"/>
    </source>
</evidence>
<dbReference type="PANTHER" id="PTHR11252:SF0">
    <property type="entry name" value="POLYRIBONUCLEOTIDE NUCLEOTIDYLTRANSFERASE 1, MITOCHONDRIAL"/>
    <property type="match status" value="1"/>
</dbReference>
<dbReference type="SMART" id="SM00322">
    <property type="entry name" value="KH"/>
    <property type="match status" value="1"/>
</dbReference>
<dbReference type="SUPFAM" id="SSF46915">
    <property type="entry name" value="Polynucleotide phosphorylase/guanosine pentaphosphate synthase (PNPase/GPSI), domain 3"/>
    <property type="match status" value="1"/>
</dbReference>
<dbReference type="GO" id="GO:0006396">
    <property type="term" value="P:RNA processing"/>
    <property type="evidence" value="ECO:0007669"/>
    <property type="project" value="InterPro"/>
</dbReference>
<keyword evidence="4 8" id="KW-0548">Nucleotidyltransferase</keyword>
<comment type="subcellular location">
    <subcellularLocation>
        <location evidence="8">Cytoplasm</location>
    </subcellularLocation>
</comment>
<comment type="cofactor">
    <cofactor evidence="8">
        <name>Mg(2+)</name>
        <dbReference type="ChEBI" id="CHEBI:18420"/>
    </cofactor>
</comment>
<comment type="function">
    <text evidence="8">Involved in mRNA degradation. Catalyzes the phosphorolysis of single-stranded polyribonucleotides processively in the 3'- to 5'-direction.</text>
</comment>
<dbReference type="InterPro" id="IPR036456">
    <property type="entry name" value="PNPase_PH_RNA-bd_sf"/>
</dbReference>
<dbReference type="InterPro" id="IPR012340">
    <property type="entry name" value="NA-bd_OB-fold"/>
</dbReference>
<dbReference type="EMBL" id="VMGK01000021">
    <property type="protein sequence ID" value="TSC92555.1"/>
    <property type="molecule type" value="Genomic_DNA"/>
</dbReference>
<dbReference type="HAMAP" id="MF_01595">
    <property type="entry name" value="PNPase"/>
    <property type="match status" value="1"/>
</dbReference>
<keyword evidence="7 8" id="KW-0694">RNA-binding</keyword>
<evidence type="ECO:0000256" key="4">
    <source>
        <dbReference type="ARBA" id="ARBA00022695"/>
    </source>
</evidence>
<comment type="similarity">
    <text evidence="1 8">Belongs to the polyribonucleotide nucleotidyltransferase family.</text>
</comment>
<dbReference type="InterPro" id="IPR003029">
    <property type="entry name" value="S1_domain"/>
</dbReference>
<evidence type="ECO:0000256" key="5">
    <source>
        <dbReference type="ARBA" id="ARBA00022723"/>
    </source>
</evidence>
<dbReference type="GO" id="GO:0003723">
    <property type="term" value="F:RNA binding"/>
    <property type="evidence" value="ECO:0007669"/>
    <property type="project" value="UniProtKB-UniRule"/>
</dbReference>
<evidence type="ECO:0000313" key="10">
    <source>
        <dbReference type="EMBL" id="TSC92555.1"/>
    </source>
</evidence>
<keyword evidence="2 8" id="KW-0963">Cytoplasm</keyword>
<accession>A0A554LI58</accession>
<dbReference type="GO" id="GO:0005829">
    <property type="term" value="C:cytosol"/>
    <property type="evidence" value="ECO:0007669"/>
    <property type="project" value="TreeGrafter"/>
</dbReference>
<evidence type="ECO:0000256" key="6">
    <source>
        <dbReference type="ARBA" id="ARBA00022842"/>
    </source>
</evidence>
<dbReference type="InterPro" id="IPR036612">
    <property type="entry name" value="KH_dom_type_1_sf"/>
</dbReference>
<feature type="binding site" evidence="8">
    <location>
        <position position="493"/>
    </location>
    <ligand>
        <name>Mg(2+)</name>
        <dbReference type="ChEBI" id="CHEBI:18420"/>
    </ligand>
</feature>
<dbReference type="InterPro" id="IPR020568">
    <property type="entry name" value="Ribosomal_Su5_D2-typ_SF"/>
</dbReference>
<dbReference type="InterPro" id="IPR036345">
    <property type="entry name" value="ExoRNase_PH_dom2_sf"/>
</dbReference>
<dbReference type="GO" id="GO:0006402">
    <property type="term" value="P:mRNA catabolic process"/>
    <property type="evidence" value="ECO:0007669"/>
    <property type="project" value="UniProtKB-UniRule"/>
</dbReference>
<dbReference type="PROSITE" id="PS50084">
    <property type="entry name" value="KH_TYPE_1"/>
    <property type="match status" value="1"/>
</dbReference>
<gene>
    <name evidence="8" type="primary">pnp</name>
    <name evidence="10" type="ORF">CEN89_623</name>
</gene>
<dbReference type="InterPro" id="IPR004088">
    <property type="entry name" value="KH_dom_type_1"/>
</dbReference>
<dbReference type="Pfam" id="PF03725">
    <property type="entry name" value="RNase_PH_C"/>
    <property type="match status" value="1"/>
</dbReference>
<dbReference type="Pfam" id="PF00575">
    <property type="entry name" value="S1"/>
    <property type="match status" value="1"/>
</dbReference>
<dbReference type="PROSITE" id="PS50126">
    <property type="entry name" value="S1"/>
    <property type="match status" value="1"/>
</dbReference>
<reference evidence="10 11" key="1">
    <citation type="submission" date="2017-07" db="EMBL/GenBank/DDBJ databases">
        <title>Mechanisms for carbon and nitrogen cycling indicate functional differentiation within the Candidate Phyla Radiation.</title>
        <authorList>
            <person name="Danczak R.E."/>
            <person name="Johnston M.D."/>
            <person name="Kenah C."/>
            <person name="Slattery M."/>
            <person name="Wrighton K.C."/>
            <person name="Wilkins M.J."/>
        </authorList>
    </citation>
    <scope>NUCLEOTIDE SEQUENCE [LARGE SCALE GENOMIC DNA]</scope>
    <source>
        <strain evidence="10">Licking1014_7</strain>
    </source>
</reference>
<dbReference type="NCBIfam" id="TIGR03591">
    <property type="entry name" value="polynuc_phos"/>
    <property type="match status" value="1"/>
</dbReference>
<dbReference type="CDD" id="cd11364">
    <property type="entry name" value="RNase_PH_PNPase_2"/>
    <property type="match status" value="1"/>
</dbReference>
<feature type="binding site" evidence="8">
    <location>
        <position position="499"/>
    </location>
    <ligand>
        <name>Mg(2+)</name>
        <dbReference type="ChEBI" id="CHEBI:18420"/>
    </ligand>
</feature>
<dbReference type="SUPFAM" id="SSF54791">
    <property type="entry name" value="Eukaryotic type KH-domain (KH-domain type I)"/>
    <property type="match status" value="1"/>
</dbReference>
<comment type="caution">
    <text evidence="10">The sequence shown here is derived from an EMBL/GenBank/DDBJ whole genome shotgun (WGS) entry which is preliminary data.</text>
</comment>
<dbReference type="InterPro" id="IPR015847">
    <property type="entry name" value="ExoRNase_PH_dom2"/>
</dbReference>
<dbReference type="GO" id="GO:0000287">
    <property type="term" value="F:magnesium ion binding"/>
    <property type="evidence" value="ECO:0007669"/>
    <property type="project" value="UniProtKB-UniRule"/>
</dbReference>
<dbReference type="SUPFAM" id="SSF54211">
    <property type="entry name" value="Ribosomal protein S5 domain 2-like"/>
    <property type="match status" value="2"/>
</dbReference>
<evidence type="ECO:0000259" key="9">
    <source>
        <dbReference type="PROSITE" id="PS50126"/>
    </source>
</evidence>
<keyword evidence="6 8" id="KW-0460">Magnesium</keyword>
<keyword evidence="5 8" id="KW-0479">Metal-binding</keyword>
<proteinExistence type="inferred from homology"/>
<dbReference type="PIRSF" id="PIRSF005499">
    <property type="entry name" value="PNPase"/>
    <property type="match status" value="1"/>
</dbReference>
<feature type="domain" description="S1 motif" evidence="9">
    <location>
        <begin position="633"/>
        <end position="710"/>
    </location>
</feature>
<dbReference type="SUPFAM" id="SSF50249">
    <property type="entry name" value="Nucleic acid-binding proteins"/>
    <property type="match status" value="1"/>
</dbReference>
<dbReference type="GO" id="GO:0004654">
    <property type="term" value="F:polyribonucleotide nucleotidyltransferase activity"/>
    <property type="evidence" value="ECO:0007669"/>
    <property type="project" value="UniProtKB-UniRule"/>
</dbReference>
<dbReference type="FunFam" id="3.30.1370.10:FF:000001">
    <property type="entry name" value="Polyribonucleotide nucleotidyltransferase"/>
    <property type="match status" value="1"/>
</dbReference>
<dbReference type="InterPro" id="IPR012162">
    <property type="entry name" value="PNPase"/>
</dbReference>
<evidence type="ECO:0000256" key="1">
    <source>
        <dbReference type="ARBA" id="ARBA00007404"/>
    </source>
</evidence>
<name>A0A554LI58_9BACT</name>
<keyword evidence="3 8" id="KW-0808">Transferase</keyword>
<dbReference type="EC" id="2.7.7.8" evidence="8"/>
<evidence type="ECO:0000256" key="7">
    <source>
        <dbReference type="ARBA" id="ARBA00022884"/>
    </source>
</evidence>
<dbReference type="InterPro" id="IPR015848">
    <property type="entry name" value="PNPase_PH_RNA-bd_bac/org-type"/>
</dbReference>
<dbReference type="GO" id="GO:0000175">
    <property type="term" value="F:3'-5'-RNA exonuclease activity"/>
    <property type="evidence" value="ECO:0007669"/>
    <property type="project" value="TreeGrafter"/>
</dbReference>
<dbReference type="SUPFAM" id="SSF55666">
    <property type="entry name" value="Ribonuclease PH domain 2-like"/>
    <property type="match status" value="2"/>
</dbReference>
<evidence type="ECO:0000256" key="2">
    <source>
        <dbReference type="ARBA" id="ARBA00022490"/>
    </source>
</evidence>
<dbReference type="InterPro" id="IPR027408">
    <property type="entry name" value="PNPase/RNase_PH_dom_sf"/>
</dbReference>
<dbReference type="SMART" id="SM00316">
    <property type="entry name" value="S1"/>
    <property type="match status" value="1"/>
</dbReference>
<dbReference type="Proteomes" id="UP000315689">
    <property type="component" value="Unassembled WGS sequence"/>
</dbReference>